<protein>
    <submittedName>
        <fullName evidence="1">Uncharacterized protein</fullName>
    </submittedName>
</protein>
<sequence length="116" mass="12687">MFEPIDDLVISIVMRSVQTKVIRDIGWGRQEFTEAPGCILVTPPNCRSYWHFEGAPMVLHVSAPSASIPHWLGIDGSQLAQFPKGPIYDQLVSQLVGRMWNANAAAPGSGAFLDHA</sequence>
<evidence type="ECO:0000313" key="1">
    <source>
        <dbReference type="EMBL" id="SNS88571.1"/>
    </source>
</evidence>
<accession>A0A239I502</accession>
<proteinExistence type="predicted"/>
<dbReference type="AlphaFoldDB" id="A0A239I502"/>
<evidence type="ECO:0000313" key="2">
    <source>
        <dbReference type="Proteomes" id="UP000198281"/>
    </source>
</evidence>
<dbReference type="EMBL" id="FZOS01000021">
    <property type="protein sequence ID" value="SNS88571.1"/>
    <property type="molecule type" value="Genomic_DNA"/>
</dbReference>
<name>A0A239I502_9SPHN</name>
<dbReference type="Proteomes" id="UP000198281">
    <property type="component" value="Unassembled WGS sequence"/>
</dbReference>
<organism evidence="1 2">
    <name type="scientific">Edaphosphingomonas laterariae</name>
    <dbReference type="NCBI Taxonomy" id="861865"/>
    <lineage>
        <taxon>Bacteria</taxon>
        <taxon>Pseudomonadati</taxon>
        <taxon>Pseudomonadota</taxon>
        <taxon>Alphaproteobacteria</taxon>
        <taxon>Sphingomonadales</taxon>
        <taxon>Rhizorhabdaceae</taxon>
        <taxon>Edaphosphingomonas</taxon>
    </lineage>
</organism>
<reference evidence="2" key="1">
    <citation type="submission" date="2017-06" db="EMBL/GenBank/DDBJ databases">
        <authorList>
            <person name="Varghese N."/>
            <person name="Submissions S."/>
        </authorList>
    </citation>
    <scope>NUCLEOTIDE SEQUENCE [LARGE SCALE GENOMIC DNA]</scope>
    <source>
        <strain evidence="2">LNB2</strain>
    </source>
</reference>
<gene>
    <name evidence="1" type="ORF">SAMN06295912_12150</name>
</gene>
<keyword evidence="2" id="KW-1185">Reference proteome</keyword>